<gene>
    <name evidence="1" type="ORF">BpsS36_00012</name>
</gene>
<keyword evidence="2" id="KW-1185">Reference proteome</keyword>
<dbReference type="EMBL" id="MH884513">
    <property type="protein sequence ID" value="AYP68718.1"/>
    <property type="molecule type" value="Genomic_DNA"/>
</dbReference>
<evidence type="ECO:0000313" key="1">
    <source>
        <dbReference type="EMBL" id="AYP68718.1"/>
    </source>
</evidence>
<sequence>MKVKTKVDHVSAYGVKAGTELEVKQDVAESLIKQGLAEKVTARKPAKGKEDTK</sequence>
<protein>
    <submittedName>
        <fullName evidence="1">Uncharacterized protein</fullName>
    </submittedName>
</protein>
<name>A0A3G3BWY1_9CAUD</name>
<proteinExistence type="predicted"/>
<reference evidence="1 2" key="1">
    <citation type="submission" date="2018-09" db="EMBL/GenBank/DDBJ databases">
        <title>Comparative Genomic Analysis of Eight Novel Haloalkaliphilic Bacteriophages from Lake Elmenteita, Kenya.</title>
        <authorList>
            <person name="Akhwale J.K."/>
        </authorList>
    </citation>
    <scope>NUCLEOTIDE SEQUENCE [LARGE SCALE GENOMIC DNA]</scope>
</reference>
<evidence type="ECO:0000313" key="2">
    <source>
        <dbReference type="Proteomes" id="UP000275945"/>
    </source>
</evidence>
<accession>A0A3G3BWY1</accession>
<organism evidence="1 2">
    <name type="scientific">Bacillus phage vB_BpsS-36</name>
    <dbReference type="NCBI Taxonomy" id="2419622"/>
    <lineage>
        <taxon>Viruses</taxon>
        <taxon>Duplodnaviria</taxon>
        <taxon>Heunggongvirae</taxon>
        <taxon>Uroviricota</taxon>
        <taxon>Caudoviricetes</taxon>
        <taxon>Ehrlichviridae</taxon>
        <taxon>Nairobivirus</taxon>
        <taxon>Nairobivirus nv36</taxon>
    </lineage>
</organism>
<dbReference type="Proteomes" id="UP000275945">
    <property type="component" value="Segment"/>
</dbReference>